<keyword evidence="1" id="KW-0472">Membrane</keyword>
<evidence type="ECO:0000259" key="2">
    <source>
        <dbReference type="Pfam" id="PF20047"/>
    </source>
</evidence>
<evidence type="ECO:0000313" key="3">
    <source>
        <dbReference type="EMBL" id="PWJ30941.1"/>
    </source>
</evidence>
<feature type="transmembrane region" description="Helical" evidence="1">
    <location>
        <begin position="163"/>
        <end position="185"/>
    </location>
</feature>
<evidence type="ECO:0000256" key="1">
    <source>
        <dbReference type="SAM" id="Phobius"/>
    </source>
</evidence>
<comment type="caution">
    <text evidence="3">The sequence shown here is derived from an EMBL/GenBank/DDBJ whole genome shotgun (WGS) entry which is preliminary data.</text>
</comment>
<proteinExistence type="predicted"/>
<evidence type="ECO:0000313" key="4">
    <source>
        <dbReference type="Proteomes" id="UP000245845"/>
    </source>
</evidence>
<feature type="transmembrane region" description="Helical" evidence="1">
    <location>
        <begin position="277"/>
        <end position="296"/>
    </location>
</feature>
<dbReference type="AlphaFoldDB" id="A0A2Y9BFN9"/>
<dbReference type="InterPro" id="IPR045611">
    <property type="entry name" value="DUF6449"/>
</dbReference>
<feature type="transmembrane region" description="Helical" evidence="1">
    <location>
        <begin position="302"/>
        <end position="326"/>
    </location>
</feature>
<feature type="transmembrane region" description="Helical" evidence="1">
    <location>
        <begin position="239"/>
        <end position="257"/>
    </location>
</feature>
<keyword evidence="4" id="KW-1185">Reference proteome</keyword>
<keyword evidence="1" id="KW-1133">Transmembrane helix</keyword>
<organism evidence="3 4">
    <name type="scientific">Faecalicatena orotica</name>
    <dbReference type="NCBI Taxonomy" id="1544"/>
    <lineage>
        <taxon>Bacteria</taxon>
        <taxon>Bacillati</taxon>
        <taxon>Bacillota</taxon>
        <taxon>Clostridia</taxon>
        <taxon>Lachnospirales</taxon>
        <taxon>Lachnospiraceae</taxon>
        <taxon>Faecalicatena</taxon>
    </lineage>
</organism>
<feature type="domain" description="DUF6449" evidence="2">
    <location>
        <begin position="441"/>
        <end position="540"/>
    </location>
</feature>
<dbReference type="EMBL" id="QGDL01000003">
    <property type="protein sequence ID" value="PWJ30941.1"/>
    <property type="molecule type" value="Genomic_DNA"/>
</dbReference>
<feature type="transmembrane region" description="Helical" evidence="1">
    <location>
        <begin position="59"/>
        <end position="79"/>
    </location>
</feature>
<accession>A0A2Y9BFN9</accession>
<gene>
    <name evidence="3" type="ORF">A8806_103350</name>
</gene>
<reference evidence="3 4" key="1">
    <citation type="submission" date="2018-05" db="EMBL/GenBank/DDBJ databases">
        <title>The Hungate 1000. A catalogue of reference genomes from the rumen microbiome.</title>
        <authorList>
            <person name="Kelly W."/>
        </authorList>
    </citation>
    <scope>NUCLEOTIDE SEQUENCE [LARGE SCALE GENOMIC DNA]</scope>
    <source>
        <strain evidence="3 4">NLAE-zl-C242</strain>
    </source>
</reference>
<feature type="transmembrane region" description="Helical" evidence="1">
    <location>
        <begin position="20"/>
        <end position="38"/>
    </location>
</feature>
<feature type="transmembrane region" description="Helical" evidence="1">
    <location>
        <begin position="99"/>
        <end position="120"/>
    </location>
</feature>
<feature type="transmembrane region" description="Helical" evidence="1">
    <location>
        <begin position="338"/>
        <end position="361"/>
    </location>
</feature>
<name>A0A2Y9BFN9_9FIRM</name>
<dbReference type="Proteomes" id="UP000245845">
    <property type="component" value="Unassembled WGS sequence"/>
</dbReference>
<dbReference type="Pfam" id="PF20047">
    <property type="entry name" value="DUF6449"/>
    <property type="match status" value="1"/>
</dbReference>
<sequence>MISNCSFPKLFKETMKRRVWLALLSIYLYLTYIIDFTLAQSGKALFIGDDKLGPGSRTVFLVTIILAVLSAFQGFGYLFSEEKTDFYFSLPVKRSRLFFAGYFSSIMIAVVPMVFARLVCYILEGSRSGDALYVTWMGILLNTLGFLMIFHLVLAVILLTGHLLVAAGGTILLFFYGTIAFGLVIGKYSSAFFDTYYRADLMNFLTVCASPYQLYSTLAGTGREEDIEGWLLASRLPEMAAVLIIIAVTFVLIFLLFQKRPAEAAGHALAFKKTKIVLKFILAVPAALIIGYYIMLCSVGSRSFVLLVTGILFGAFTINGILEILFQFDIRGILSGKLHFAVISIFCLIIAGSFVSDLWGYDDYTPSASEVQSAAVFIRGLDDPSFTGKNGADFEGSRADAQLSAMQLKGSDKEVFLSWLEDVRTAAAHVPEPLTYAAVAYHMSDSRTIYRKYPVSGEEELEAFHSIYESSAYKKGAFSAISHKSPGIRQYVWSNGIESYHLDLNGEENEHLLKLLTSDLTGLRISDIKKDLPLGTLSLVYGTSDYGEEAPLYPCFTATLDYLESAGIPARKTVRDYPLTRVQLFKKSEKTSALGKKTASRSLILDTGDAGEIQKLSGQLLPAEYAANQLLNPVNTSYPAVISWKDSSGRTVNYSNMILKGDFEQ</sequence>
<keyword evidence="1" id="KW-0812">Transmembrane</keyword>
<feature type="transmembrane region" description="Helical" evidence="1">
    <location>
        <begin position="132"/>
        <end position="157"/>
    </location>
</feature>
<protein>
    <recommendedName>
        <fullName evidence="2">DUF6449 domain-containing protein</fullName>
    </recommendedName>
</protein>